<dbReference type="EMBL" id="CP011310">
    <property type="protein sequence ID" value="AKQ43439.2"/>
    <property type="molecule type" value="Genomic_DNA"/>
</dbReference>
<dbReference type="PANTHER" id="PTHR33337:SF33">
    <property type="entry name" value="CENP-V_GFA DOMAIN-CONTAINING PROTEIN"/>
    <property type="match status" value="1"/>
</dbReference>
<dbReference type="InterPro" id="IPR006913">
    <property type="entry name" value="CENP-V/GFA"/>
</dbReference>
<comment type="similarity">
    <text evidence="1">Belongs to the Gfa family.</text>
</comment>
<feature type="domain" description="CENP-V/GFA" evidence="5">
    <location>
        <begin position="7"/>
        <end position="140"/>
    </location>
</feature>
<dbReference type="Gene3D" id="3.90.1590.10">
    <property type="entry name" value="glutathione-dependent formaldehyde- activating enzyme (gfa)"/>
    <property type="match status" value="1"/>
</dbReference>
<dbReference type="STRING" id="1648404.CP97_12580"/>
<proteinExistence type="inferred from homology"/>
<dbReference type="Pfam" id="PF04828">
    <property type="entry name" value="GFA"/>
    <property type="match status" value="1"/>
</dbReference>
<organism evidence="6 7">
    <name type="scientific">Aurantiacibacter atlanticus</name>
    <dbReference type="NCBI Taxonomy" id="1648404"/>
    <lineage>
        <taxon>Bacteria</taxon>
        <taxon>Pseudomonadati</taxon>
        <taxon>Pseudomonadota</taxon>
        <taxon>Alphaproteobacteria</taxon>
        <taxon>Sphingomonadales</taxon>
        <taxon>Erythrobacteraceae</taxon>
        <taxon>Aurantiacibacter</taxon>
    </lineage>
</organism>
<dbReference type="PROSITE" id="PS51891">
    <property type="entry name" value="CENP_V_GFA"/>
    <property type="match status" value="1"/>
</dbReference>
<keyword evidence="7" id="KW-1185">Reference proteome</keyword>
<protein>
    <submittedName>
        <fullName evidence="6">Aldehyde-activating protein</fullName>
    </submittedName>
</protein>
<name>A0A0H4VKB4_9SPHN</name>
<dbReference type="OrthoDB" id="7186766at2"/>
<reference evidence="7" key="2">
    <citation type="submission" date="2015-04" db="EMBL/GenBank/DDBJ databases">
        <title>The complete genome sequence of Erythrobacter sp. s21-N3.</title>
        <authorList>
            <person name="Zhuang L."/>
            <person name="Liu Y."/>
            <person name="Shao Z."/>
        </authorList>
    </citation>
    <scope>NUCLEOTIDE SEQUENCE [LARGE SCALE GENOMIC DNA]</scope>
    <source>
        <strain evidence="7">s21-N3</strain>
    </source>
</reference>
<evidence type="ECO:0000313" key="6">
    <source>
        <dbReference type="EMBL" id="AKQ43439.2"/>
    </source>
</evidence>
<reference evidence="6 7" key="1">
    <citation type="journal article" date="2015" name="Int. J. Syst. Evol. Microbiol.">
        <title>Erythrobacter atlanticus sp. nov., a bacterium from ocean sediment able to degrade polycyclic aromatic hydrocarbons.</title>
        <authorList>
            <person name="Zhuang L."/>
            <person name="Liu Y."/>
            <person name="Wang L."/>
            <person name="Wang W."/>
            <person name="Shao Z."/>
        </authorList>
    </citation>
    <scope>NUCLEOTIDE SEQUENCE [LARGE SCALE GENOMIC DNA]</scope>
    <source>
        <strain evidence="7">s21-N3</strain>
    </source>
</reference>
<dbReference type="PANTHER" id="PTHR33337">
    <property type="entry name" value="GFA DOMAIN-CONTAINING PROTEIN"/>
    <property type="match status" value="1"/>
</dbReference>
<sequence length="165" mass="18194">MGSDVIRTGGCGCGYVRYRTHGEPIMVHNCHCRLCQQQTGSTSVVNVFIESDNFELVSGDLTEHMLKSGSGKMHSVHRCAQCGCAVWSHYPGLGKLMTAFRAGTLDKPDGVTPDVVIFAKFKMSWVTLPDNIPSFPEYYDARTVLPPEEIERLRALGERRKAGDG</sequence>
<evidence type="ECO:0000256" key="1">
    <source>
        <dbReference type="ARBA" id="ARBA00005495"/>
    </source>
</evidence>
<dbReference type="AlphaFoldDB" id="A0A0H4VKB4"/>
<dbReference type="GO" id="GO:0046872">
    <property type="term" value="F:metal ion binding"/>
    <property type="evidence" value="ECO:0007669"/>
    <property type="project" value="UniProtKB-KW"/>
</dbReference>
<dbReference type="KEGG" id="ery:CP97_12580"/>
<gene>
    <name evidence="6" type="ORF">CP97_12580</name>
</gene>
<evidence type="ECO:0000313" key="7">
    <source>
        <dbReference type="Proteomes" id="UP000059113"/>
    </source>
</evidence>
<evidence type="ECO:0000256" key="2">
    <source>
        <dbReference type="ARBA" id="ARBA00022723"/>
    </source>
</evidence>
<evidence type="ECO:0000259" key="5">
    <source>
        <dbReference type="PROSITE" id="PS51891"/>
    </source>
</evidence>
<evidence type="ECO:0000256" key="4">
    <source>
        <dbReference type="ARBA" id="ARBA00023239"/>
    </source>
</evidence>
<keyword evidence="4" id="KW-0456">Lyase</keyword>
<dbReference type="SUPFAM" id="SSF51316">
    <property type="entry name" value="Mss4-like"/>
    <property type="match status" value="1"/>
</dbReference>
<dbReference type="GO" id="GO:0016846">
    <property type="term" value="F:carbon-sulfur lyase activity"/>
    <property type="evidence" value="ECO:0007669"/>
    <property type="project" value="InterPro"/>
</dbReference>
<accession>A0A0H4VKB4</accession>
<dbReference type="Proteomes" id="UP000059113">
    <property type="component" value="Chromosome"/>
</dbReference>
<keyword evidence="2" id="KW-0479">Metal-binding</keyword>
<dbReference type="InterPro" id="IPR011057">
    <property type="entry name" value="Mss4-like_sf"/>
</dbReference>
<evidence type="ECO:0000256" key="3">
    <source>
        <dbReference type="ARBA" id="ARBA00022833"/>
    </source>
</evidence>
<keyword evidence="3" id="KW-0862">Zinc</keyword>